<dbReference type="Proteomes" id="UP001225646">
    <property type="component" value="Unassembled WGS sequence"/>
</dbReference>
<feature type="transmembrane region" description="Helical" evidence="1">
    <location>
        <begin position="858"/>
        <end position="877"/>
    </location>
</feature>
<evidence type="ECO:0000256" key="1">
    <source>
        <dbReference type="SAM" id="Phobius"/>
    </source>
</evidence>
<reference evidence="2 3" key="1">
    <citation type="submission" date="2023-07" db="EMBL/GenBank/DDBJ databases">
        <title>Genomic Encyclopedia of Type Strains, Phase IV (KMG-IV): sequencing the most valuable type-strain genomes for metagenomic binning, comparative biology and taxonomic classification.</title>
        <authorList>
            <person name="Goeker M."/>
        </authorList>
    </citation>
    <scope>NUCLEOTIDE SEQUENCE [LARGE SCALE GENOMIC DNA]</scope>
    <source>
        <strain evidence="2 3">DSM 19092</strain>
    </source>
</reference>
<dbReference type="Gene3D" id="3.30.70.1320">
    <property type="entry name" value="Multidrug efflux transporter AcrB pore domain like"/>
    <property type="match status" value="1"/>
</dbReference>
<feature type="transmembrane region" description="Helical" evidence="1">
    <location>
        <begin position="521"/>
        <end position="546"/>
    </location>
</feature>
<dbReference type="Gene3D" id="1.20.1640.10">
    <property type="entry name" value="Multidrug efflux transporter AcrB transmembrane domain"/>
    <property type="match status" value="2"/>
</dbReference>
<name>A0ABT9VMT9_9BACI</name>
<dbReference type="SUPFAM" id="SSF82866">
    <property type="entry name" value="Multidrug efflux transporter AcrB transmembrane domain"/>
    <property type="match status" value="2"/>
</dbReference>
<sequence length="1082" mass="119354">MRLSRFSIRRPVFTFVTMILVLILGGVSFFNIPLKLIPEINPPIGVVVTNYSGASPKEVVEKVSKPLEESLSTIEGIDTISSTSQEGASLVLLQFSWTTNIDDVQDEIQSRISDVPLPDDAGKPRFLKFDPSQFPIIQLSLTSTGDQNELEELAEDFKEELSKTEGVASVNLSGITAEEVKVELDQEKLKEYQLSQTEVVDLIRANNVSMPGNPIETDGKVLTTRVISTIDSVEALKNLTIGINPANGKDIKIQDLGEVALKETESETITRANQKPAVLLSVLQQSDANTAEVSKAFQEKLNELLNDHEKYVAIEAKLLFDQGEYIQKAIGNMVNTLLLGGSFAMVVLFLFLRNINSPLIIGIAIPYSVIVTFVLMYFSNFTLNIMTLGGLALGIGMLVDNSIVVIENIYRHLSMGKDPKKAAYDGAKEMGPAIIASTFTTISVFLPVVFISGIIGQLFTEFSLTIAFSLFASLFVALTIVPMLASRWLKKPPKNIEKDRQESVALLTLEKVLKWSLKNRAVVLVLTLVFLGISILGFTRVGAVFLPSTDEGYFTIDVALENGTAISETEKVINNIEQVLEDEEDVDVYVSLIGSTQEESFRGTTKSNIAQIYVKMVALENRDRSTFDFVDDVKKEIEQAAHKVHQSADVSFNLQSSTGSTPNTLTFDVKDSDQKRLEENVARIQDAISDLENVSEVSNDLSETVEEIQMVVDRQKALSNGLTPIQIGLIVNNATRGIDAIQMTNENDGEIYTVNVIYDKDVAKDVSALKSLLIKKPDGTFIPLKEVASFEIGKAPTEIRRMDKQSAVQFTVKYTNNTNLGAVSQEVDKKIEELELPDETEVSFSGDRELLESSIDDMVLAFVLAVVFIYLVMAAQFESLKYPFVIMFTVPLMMIGVGIMLFITNTPISITVVIGVIVLAGIVVNNAIVIVDYINQLKAKGMKTYDAIVQAVKVRLRPVLMTALTTILALIPLALGLGEGSEVNQPMGLTVIGGLISSTFLTLIAIPIMYSLFDRETRRMNKKYVTPDGQLIPAYLLEEKTEKMNSEEKSNVPATERNQYSKEEIVSMLEQLLNLLKKDRDN</sequence>
<dbReference type="Pfam" id="PF00873">
    <property type="entry name" value="ACR_tran"/>
    <property type="match status" value="1"/>
</dbReference>
<gene>
    <name evidence="2" type="ORF">J2S06_001375</name>
</gene>
<feature type="transmembrane region" description="Helical" evidence="1">
    <location>
        <begin position="956"/>
        <end position="975"/>
    </location>
</feature>
<evidence type="ECO:0000313" key="3">
    <source>
        <dbReference type="Proteomes" id="UP001225646"/>
    </source>
</evidence>
<dbReference type="PRINTS" id="PR00702">
    <property type="entry name" value="ACRIFLAVINRP"/>
</dbReference>
<dbReference type="PANTHER" id="PTHR32063">
    <property type="match status" value="1"/>
</dbReference>
<feature type="transmembrane region" description="Helical" evidence="1">
    <location>
        <begin position="385"/>
        <end position="410"/>
    </location>
</feature>
<dbReference type="SUPFAM" id="SSF82693">
    <property type="entry name" value="Multidrug efflux transporter AcrB pore domain, PN1, PN2, PC1 and PC2 subdomains"/>
    <property type="match status" value="3"/>
</dbReference>
<feature type="transmembrane region" description="Helical" evidence="1">
    <location>
        <begin position="987"/>
        <end position="1013"/>
    </location>
</feature>
<dbReference type="Gene3D" id="3.30.2090.10">
    <property type="entry name" value="Multidrug efflux transporter AcrB TolC docking domain, DN and DC subdomains"/>
    <property type="match status" value="2"/>
</dbReference>
<dbReference type="Gene3D" id="3.30.70.1430">
    <property type="entry name" value="Multidrug efflux transporter AcrB pore domain"/>
    <property type="match status" value="2"/>
</dbReference>
<dbReference type="EMBL" id="JAUSTR010000003">
    <property type="protein sequence ID" value="MDQ0162299.1"/>
    <property type="molecule type" value="Genomic_DNA"/>
</dbReference>
<feature type="transmembrane region" description="Helical" evidence="1">
    <location>
        <begin position="462"/>
        <end position="485"/>
    </location>
</feature>
<evidence type="ECO:0000313" key="2">
    <source>
        <dbReference type="EMBL" id="MDQ0162299.1"/>
    </source>
</evidence>
<feature type="transmembrane region" description="Helical" evidence="1">
    <location>
        <begin position="431"/>
        <end position="456"/>
    </location>
</feature>
<dbReference type="SUPFAM" id="SSF82714">
    <property type="entry name" value="Multidrug efflux transporter AcrB TolC docking domain, DN and DC subdomains"/>
    <property type="match status" value="2"/>
</dbReference>
<dbReference type="PANTHER" id="PTHR32063:SF0">
    <property type="entry name" value="SWARMING MOTILITY PROTEIN SWRC"/>
    <property type="match status" value="1"/>
</dbReference>
<dbReference type="Gene3D" id="3.30.70.1440">
    <property type="entry name" value="Multidrug efflux transporter AcrB pore domain"/>
    <property type="match status" value="1"/>
</dbReference>
<accession>A0ABT9VMT9</accession>
<keyword evidence="1" id="KW-1133">Transmembrane helix</keyword>
<keyword evidence="1" id="KW-0812">Transmembrane</keyword>
<dbReference type="InterPro" id="IPR027463">
    <property type="entry name" value="AcrB_DN_DC_subdom"/>
</dbReference>
<feature type="transmembrane region" description="Helical" evidence="1">
    <location>
        <begin position="359"/>
        <end position="379"/>
    </location>
</feature>
<feature type="transmembrane region" description="Helical" evidence="1">
    <location>
        <begin position="333"/>
        <end position="352"/>
    </location>
</feature>
<dbReference type="RefSeq" id="WP_419151773.1">
    <property type="nucleotide sequence ID" value="NZ_JAUSTR010000003.1"/>
</dbReference>
<comment type="caution">
    <text evidence="2">The sequence shown here is derived from an EMBL/GenBank/DDBJ whole genome shotgun (WGS) entry which is preliminary data.</text>
</comment>
<dbReference type="InterPro" id="IPR001036">
    <property type="entry name" value="Acrflvin-R"/>
</dbReference>
<proteinExistence type="predicted"/>
<organism evidence="2 3">
    <name type="scientific">Aeribacillus alveayuensis</name>
    <dbReference type="NCBI Taxonomy" id="279215"/>
    <lineage>
        <taxon>Bacteria</taxon>
        <taxon>Bacillati</taxon>
        <taxon>Bacillota</taxon>
        <taxon>Bacilli</taxon>
        <taxon>Bacillales</taxon>
        <taxon>Bacillaceae</taxon>
        <taxon>Aeribacillus</taxon>
    </lineage>
</organism>
<feature type="transmembrane region" description="Helical" evidence="1">
    <location>
        <begin position="910"/>
        <end position="935"/>
    </location>
</feature>
<keyword evidence="1" id="KW-0472">Membrane</keyword>
<feature type="transmembrane region" description="Helical" evidence="1">
    <location>
        <begin position="12"/>
        <end position="32"/>
    </location>
</feature>
<protein>
    <submittedName>
        <fullName evidence="2">HAE1 family hydrophobic/amphiphilic exporter-1</fullName>
    </submittedName>
</protein>
<keyword evidence="3" id="KW-1185">Reference proteome</keyword>
<feature type="transmembrane region" description="Helical" evidence="1">
    <location>
        <begin position="884"/>
        <end position="904"/>
    </location>
</feature>